<gene>
    <name evidence="1" type="ORF">SAMN02745121_06825</name>
</gene>
<keyword evidence="2" id="KW-1185">Reference proteome</keyword>
<evidence type="ECO:0000313" key="1">
    <source>
        <dbReference type="EMBL" id="SFF08440.1"/>
    </source>
</evidence>
<dbReference type="STRING" id="54.SAMN02745121_06825"/>
<dbReference type="AlphaFoldDB" id="A0A1I2FUT8"/>
<organism evidence="1 2">
    <name type="scientific">Nannocystis exedens</name>
    <dbReference type="NCBI Taxonomy" id="54"/>
    <lineage>
        <taxon>Bacteria</taxon>
        <taxon>Pseudomonadati</taxon>
        <taxon>Myxococcota</taxon>
        <taxon>Polyangia</taxon>
        <taxon>Nannocystales</taxon>
        <taxon>Nannocystaceae</taxon>
        <taxon>Nannocystis</taxon>
    </lineage>
</organism>
<proteinExistence type="predicted"/>
<name>A0A1I2FUT8_9BACT</name>
<dbReference type="EMBL" id="FOMX01000028">
    <property type="protein sequence ID" value="SFF08440.1"/>
    <property type="molecule type" value="Genomic_DNA"/>
</dbReference>
<evidence type="ECO:0000313" key="2">
    <source>
        <dbReference type="Proteomes" id="UP000199400"/>
    </source>
</evidence>
<protein>
    <submittedName>
        <fullName evidence="1">Uncharacterized protein</fullName>
    </submittedName>
</protein>
<dbReference type="Proteomes" id="UP000199400">
    <property type="component" value="Unassembled WGS sequence"/>
</dbReference>
<accession>A0A1I2FUT8</accession>
<reference evidence="2" key="1">
    <citation type="submission" date="2016-10" db="EMBL/GenBank/DDBJ databases">
        <authorList>
            <person name="Varghese N."/>
            <person name="Submissions S."/>
        </authorList>
    </citation>
    <scope>NUCLEOTIDE SEQUENCE [LARGE SCALE GENOMIC DNA]</scope>
    <source>
        <strain evidence="2">ATCC 25963</strain>
    </source>
</reference>
<sequence>MLERVSDSLHRYDDVERRFCDADRDLRQRERGLALVARLLGLPALETTDGLRYDLRYFSGGIGVIDRLHVALPCGAAEVDAIVARLGLVTPEDAVADAAWREDFEWFVSDEDGEGLLPLRARVVAFLAEKRADFQPRPDERARVWFARSSNVNTWSVVYEQDGTLCLAAYDQG</sequence>